<proteinExistence type="predicted"/>
<name>A0ABW9RYZ3_9BACT</name>
<comment type="caution">
    <text evidence="1">The sequence shown here is derived from an EMBL/GenBank/DDBJ whole genome shotgun (WGS) entry which is preliminary data.</text>
</comment>
<keyword evidence="2" id="KW-1185">Reference proteome</keyword>
<dbReference type="Proteomes" id="UP000798808">
    <property type="component" value="Unassembled WGS sequence"/>
</dbReference>
<evidence type="ECO:0000313" key="1">
    <source>
        <dbReference type="EMBL" id="MTI28976.1"/>
    </source>
</evidence>
<evidence type="ECO:0000313" key="2">
    <source>
        <dbReference type="Proteomes" id="UP000798808"/>
    </source>
</evidence>
<accession>A0ABW9RYZ3</accession>
<dbReference type="EMBL" id="SMLW01000676">
    <property type="protein sequence ID" value="MTI28976.1"/>
    <property type="molecule type" value="Genomic_DNA"/>
</dbReference>
<sequence>MAILAKTIEQDFDADGEIPEGFLFASIKNTGAQTATVNGVPLEPGQAKSYPFIGKGQQAIPYQVNGSTLRILYTL</sequence>
<protein>
    <submittedName>
        <fullName evidence="1">Uncharacterized protein</fullName>
    </submittedName>
</protein>
<gene>
    <name evidence="1" type="ORF">E1163_28705</name>
</gene>
<dbReference type="RefSeq" id="WP_155177022.1">
    <property type="nucleotide sequence ID" value="NZ_BAAAFL010000012.1"/>
</dbReference>
<reference evidence="1 2" key="1">
    <citation type="submission" date="2019-02" db="EMBL/GenBank/DDBJ databases">
        <authorList>
            <person name="Goldberg S.R."/>
            <person name="Haltli B.A."/>
            <person name="Correa H."/>
            <person name="Russell K.G."/>
        </authorList>
    </citation>
    <scope>NUCLEOTIDE SEQUENCE [LARGE SCALE GENOMIC DNA]</scope>
    <source>
        <strain evidence="1 2">JCM 16186</strain>
    </source>
</reference>
<organism evidence="1 2">
    <name type="scientific">Fulvivirga kasyanovii</name>
    <dbReference type="NCBI Taxonomy" id="396812"/>
    <lineage>
        <taxon>Bacteria</taxon>
        <taxon>Pseudomonadati</taxon>
        <taxon>Bacteroidota</taxon>
        <taxon>Cytophagia</taxon>
        <taxon>Cytophagales</taxon>
        <taxon>Fulvivirgaceae</taxon>
        <taxon>Fulvivirga</taxon>
    </lineage>
</organism>